<name>A0ACC0C2J8_CATRO</name>
<comment type="caution">
    <text evidence="1">The sequence shown here is derived from an EMBL/GenBank/DDBJ whole genome shotgun (WGS) entry which is preliminary data.</text>
</comment>
<organism evidence="1 2">
    <name type="scientific">Catharanthus roseus</name>
    <name type="common">Madagascar periwinkle</name>
    <name type="synonym">Vinca rosea</name>
    <dbReference type="NCBI Taxonomy" id="4058"/>
    <lineage>
        <taxon>Eukaryota</taxon>
        <taxon>Viridiplantae</taxon>
        <taxon>Streptophyta</taxon>
        <taxon>Embryophyta</taxon>
        <taxon>Tracheophyta</taxon>
        <taxon>Spermatophyta</taxon>
        <taxon>Magnoliopsida</taxon>
        <taxon>eudicotyledons</taxon>
        <taxon>Gunneridae</taxon>
        <taxon>Pentapetalae</taxon>
        <taxon>asterids</taxon>
        <taxon>lamiids</taxon>
        <taxon>Gentianales</taxon>
        <taxon>Apocynaceae</taxon>
        <taxon>Rauvolfioideae</taxon>
        <taxon>Vinceae</taxon>
        <taxon>Catharanthinae</taxon>
        <taxon>Catharanthus</taxon>
    </lineage>
</organism>
<sequence length="366" mass="42101">MELLKLSKFKFQLRALISEVHQLKERERSAKEQLEFSLQKQKQSKEEFNRRITELHAELDLSNDLRQKLERKVSCLVMENDLLENKQKELKETICNLLQSREGFVNIYEEHFAEMKKAVEAKDKKIEVLSEKIKSHSLLVDAIEKEAFSIKKVVDNAECIMKGKEEVVVGLKRKVEAITKFERLFIEKINNLESKLKKDEDELKRKDKVILGLEAQLEAAKLTNDFQPRMDELQKALSAKELLTKNLIMEKKALHSELAHLGFVMGKIQEAVSNMDEESRRTFSSVLEGEEECATIKENEDNSFRDAQRNEDDCHRESLVKKLLINTAPASCENPSEVRSLKEDNKIESCVTEEIVESGGTSCSGS</sequence>
<reference evidence="2" key="1">
    <citation type="journal article" date="2023" name="Nat. Plants">
        <title>Single-cell RNA sequencing provides a high-resolution roadmap for understanding the multicellular compartmentation of specialized metabolism.</title>
        <authorList>
            <person name="Sun S."/>
            <person name="Shen X."/>
            <person name="Li Y."/>
            <person name="Li Y."/>
            <person name="Wang S."/>
            <person name="Li R."/>
            <person name="Zhang H."/>
            <person name="Shen G."/>
            <person name="Guo B."/>
            <person name="Wei J."/>
            <person name="Xu J."/>
            <person name="St-Pierre B."/>
            <person name="Chen S."/>
            <person name="Sun C."/>
        </authorList>
    </citation>
    <scope>NUCLEOTIDE SEQUENCE [LARGE SCALE GENOMIC DNA]</scope>
</reference>
<evidence type="ECO:0000313" key="2">
    <source>
        <dbReference type="Proteomes" id="UP001060085"/>
    </source>
</evidence>
<dbReference type="EMBL" id="CM044702">
    <property type="protein sequence ID" value="KAI5679116.1"/>
    <property type="molecule type" value="Genomic_DNA"/>
</dbReference>
<accession>A0ACC0C2J8</accession>
<proteinExistence type="predicted"/>
<gene>
    <name evidence="1" type="ORF">M9H77_10066</name>
</gene>
<dbReference type="Proteomes" id="UP001060085">
    <property type="component" value="Linkage Group LG02"/>
</dbReference>
<keyword evidence="2" id="KW-1185">Reference proteome</keyword>
<evidence type="ECO:0000313" key="1">
    <source>
        <dbReference type="EMBL" id="KAI5679116.1"/>
    </source>
</evidence>
<protein>
    <submittedName>
        <fullName evidence="1">Uncharacterized protein</fullName>
    </submittedName>
</protein>